<dbReference type="AlphaFoldDB" id="A0A6A6ZM41"/>
<dbReference type="Pfam" id="PF00501">
    <property type="entry name" value="AMP-binding"/>
    <property type="match status" value="1"/>
</dbReference>
<feature type="domain" description="AMP-dependent synthetase/ligase" evidence="3">
    <location>
        <begin position="42"/>
        <end position="400"/>
    </location>
</feature>
<evidence type="ECO:0000259" key="4">
    <source>
        <dbReference type="Pfam" id="PF13193"/>
    </source>
</evidence>
<dbReference type="GO" id="GO:0016405">
    <property type="term" value="F:CoA-ligase activity"/>
    <property type="evidence" value="ECO:0007669"/>
    <property type="project" value="TreeGrafter"/>
</dbReference>
<dbReference type="PANTHER" id="PTHR24096:SF149">
    <property type="entry name" value="AMP-BINDING DOMAIN-CONTAINING PROTEIN-RELATED"/>
    <property type="match status" value="1"/>
</dbReference>
<dbReference type="OrthoDB" id="1898221at2759"/>
<keyword evidence="6" id="KW-1185">Reference proteome</keyword>
<dbReference type="InterPro" id="IPR000873">
    <property type="entry name" value="AMP-dep_synth/lig_dom"/>
</dbReference>
<dbReference type="InterPro" id="IPR020845">
    <property type="entry name" value="AMP-binding_CS"/>
</dbReference>
<dbReference type="EMBL" id="MU006236">
    <property type="protein sequence ID" value="KAF2821739.1"/>
    <property type="molecule type" value="Genomic_DNA"/>
</dbReference>
<dbReference type="PROSITE" id="PS00455">
    <property type="entry name" value="AMP_BINDING"/>
    <property type="match status" value="1"/>
</dbReference>
<keyword evidence="2" id="KW-0436">Ligase</keyword>
<evidence type="ECO:0000259" key="3">
    <source>
        <dbReference type="Pfam" id="PF00501"/>
    </source>
</evidence>
<organism evidence="5 6">
    <name type="scientific">Ophiobolus disseminans</name>
    <dbReference type="NCBI Taxonomy" id="1469910"/>
    <lineage>
        <taxon>Eukaryota</taxon>
        <taxon>Fungi</taxon>
        <taxon>Dikarya</taxon>
        <taxon>Ascomycota</taxon>
        <taxon>Pezizomycotina</taxon>
        <taxon>Dothideomycetes</taxon>
        <taxon>Pleosporomycetidae</taxon>
        <taxon>Pleosporales</taxon>
        <taxon>Pleosporineae</taxon>
        <taxon>Phaeosphaeriaceae</taxon>
        <taxon>Ophiobolus</taxon>
    </lineage>
</organism>
<proteinExistence type="inferred from homology"/>
<evidence type="ECO:0000313" key="5">
    <source>
        <dbReference type="EMBL" id="KAF2821739.1"/>
    </source>
</evidence>
<dbReference type="InterPro" id="IPR042099">
    <property type="entry name" value="ANL_N_sf"/>
</dbReference>
<reference evidence="5" key="1">
    <citation type="journal article" date="2020" name="Stud. Mycol.">
        <title>101 Dothideomycetes genomes: a test case for predicting lifestyles and emergence of pathogens.</title>
        <authorList>
            <person name="Haridas S."/>
            <person name="Albert R."/>
            <person name="Binder M."/>
            <person name="Bloem J."/>
            <person name="Labutti K."/>
            <person name="Salamov A."/>
            <person name="Andreopoulos B."/>
            <person name="Baker S."/>
            <person name="Barry K."/>
            <person name="Bills G."/>
            <person name="Bluhm B."/>
            <person name="Cannon C."/>
            <person name="Castanera R."/>
            <person name="Culley D."/>
            <person name="Daum C."/>
            <person name="Ezra D."/>
            <person name="Gonzalez J."/>
            <person name="Henrissat B."/>
            <person name="Kuo A."/>
            <person name="Liang C."/>
            <person name="Lipzen A."/>
            <person name="Lutzoni F."/>
            <person name="Magnuson J."/>
            <person name="Mondo S."/>
            <person name="Nolan M."/>
            <person name="Ohm R."/>
            <person name="Pangilinan J."/>
            <person name="Park H.-J."/>
            <person name="Ramirez L."/>
            <person name="Alfaro M."/>
            <person name="Sun H."/>
            <person name="Tritt A."/>
            <person name="Yoshinaga Y."/>
            <person name="Zwiers L.-H."/>
            <person name="Turgeon B."/>
            <person name="Goodwin S."/>
            <person name="Spatafora J."/>
            <person name="Crous P."/>
            <person name="Grigoriev I."/>
        </authorList>
    </citation>
    <scope>NUCLEOTIDE SEQUENCE</scope>
    <source>
        <strain evidence="5">CBS 113818</strain>
    </source>
</reference>
<evidence type="ECO:0000256" key="2">
    <source>
        <dbReference type="ARBA" id="ARBA00022598"/>
    </source>
</evidence>
<name>A0A6A6ZM41_9PLEO</name>
<feature type="domain" description="AMP-binding enzyme C-terminal" evidence="4">
    <location>
        <begin position="456"/>
        <end position="538"/>
    </location>
</feature>
<dbReference type="SUPFAM" id="SSF56801">
    <property type="entry name" value="Acetyl-CoA synthetase-like"/>
    <property type="match status" value="1"/>
</dbReference>
<evidence type="ECO:0000313" key="6">
    <source>
        <dbReference type="Proteomes" id="UP000799424"/>
    </source>
</evidence>
<accession>A0A6A6ZM41</accession>
<gene>
    <name evidence="5" type="ORF">CC86DRAFT_99960</name>
</gene>
<dbReference type="Proteomes" id="UP000799424">
    <property type="component" value="Unassembled WGS sequence"/>
</dbReference>
<dbReference type="Gene3D" id="3.40.50.12780">
    <property type="entry name" value="N-terminal domain of ligase-like"/>
    <property type="match status" value="1"/>
</dbReference>
<dbReference type="PANTHER" id="PTHR24096">
    <property type="entry name" value="LONG-CHAIN-FATTY-ACID--COA LIGASE"/>
    <property type="match status" value="1"/>
</dbReference>
<dbReference type="InterPro" id="IPR045851">
    <property type="entry name" value="AMP-bd_C_sf"/>
</dbReference>
<sequence>MRVYKDDSRRIDIPTEQNLTELLHSNAIPLPPSHIIASDSLTNRSLTIGELRSRAGRIAHGLDKTYHPKEGDRWAVILPNCVEYIELFHALLWVGGVGCPINHALKPVEVAHALAVSMPQYIFAYSPSLPNILQGIEIAKKELPDKGIPWTTPTVITVIDRKSNYAHAPDDFLSSETLPIPHYTDTTTRLASIHLSSGTTGAPKGVELTHYNFVSNVHQLYAHDPAQFHPSARIVAFTPFVHIAMTTMPLFFGPFTGAHHRAMPAPFNLTTFGHLVSSMRATSFQGVPSIALQIANSDLTSRHDFSAAEVINCGGAAMTPEIVDRLCSKAPWQIIQVYGMTEAAPYVAYQRKNQTLPAGAIGHFLPNVEAVLKVSGSSVDAPVGGPGELWIRGPNVTNRYRGVSAAANADAFPEIDGVKWYNTGDVCTIDADGIVSVVGRTKELIKYKGFQVSPTELESHLNAHPLVADAGIGAVWDESQLTELPTGYVVLKDDVLGGDVERVLREIHEQMDALVSGYKKLRGGLWSVDVVPKNATGKIVRARLREYLTGHCSLGAKAMRPKL</sequence>
<evidence type="ECO:0000256" key="1">
    <source>
        <dbReference type="ARBA" id="ARBA00006432"/>
    </source>
</evidence>
<dbReference type="Pfam" id="PF13193">
    <property type="entry name" value="AMP-binding_C"/>
    <property type="match status" value="1"/>
</dbReference>
<dbReference type="Gene3D" id="3.30.300.30">
    <property type="match status" value="1"/>
</dbReference>
<dbReference type="InterPro" id="IPR025110">
    <property type="entry name" value="AMP-bd_C"/>
</dbReference>
<protein>
    <submittedName>
        <fullName evidence="5">AMP-binding enzyme</fullName>
    </submittedName>
</protein>
<comment type="similarity">
    <text evidence="1">Belongs to the ATP-dependent AMP-binding enzyme family.</text>
</comment>